<dbReference type="OrthoDB" id="706927at2"/>
<reference evidence="3 4" key="1">
    <citation type="submission" date="2018-02" db="EMBL/GenBank/DDBJ databases">
        <title>The draft genome of Sphingobacterium gobiense H7.</title>
        <authorList>
            <person name="Li L."/>
            <person name="Liu L."/>
            <person name="Zhang X."/>
            <person name="Wang T."/>
            <person name="Liang L."/>
        </authorList>
    </citation>
    <scope>NUCLEOTIDE SEQUENCE [LARGE SCALE GENOMIC DNA]</scope>
    <source>
        <strain evidence="3 4">ACCC 05757</strain>
    </source>
</reference>
<accession>A0A2S9JUP6</accession>
<protein>
    <recommendedName>
        <fullName evidence="2">DUF4397 domain-containing protein</fullName>
    </recommendedName>
</protein>
<proteinExistence type="predicted"/>
<dbReference type="Proteomes" id="UP000238642">
    <property type="component" value="Unassembled WGS sequence"/>
</dbReference>
<name>A0A2S9JUP6_9SPHI</name>
<evidence type="ECO:0000256" key="1">
    <source>
        <dbReference type="SAM" id="SignalP"/>
    </source>
</evidence>
<gene>
    <name evidence="3" type="ORF">C5749_07155</name>
</gene>
<keyword evidence="1" id="KW-0732">Signal</keyword>
<organism evidence="3 4">
    <name type="scientific">Sphingobacterium gobiense</name>
    <dbReference type="NCBI Taxonomy" id="1382456"/>
    <lineage>
        <taxon>Bacteria</taxon>
        <taxon>Pseudomonadati</taxon>
        <taxon>Bacteroidota</taxon>
        <taxon>Sphingobacteriia</taxon>
        <taxon>Sphingobacteriales</taxon>
        <taxon>Sphingobacteriaceae</taxon>
        <taxon>Sphingobacterium</taxon>
    </lineage>
</organism>
<dbReference type="Pfam" id="PF14344">
    <property type="entry name" value="DUF4397"/>
    <property type="match status" value="1"/>
</dbReference>
<sequence>MKKLSLQFCFLLLISLFTFSSCLKDNDDGPWNDMPAAGVMYFVNSFPDATSGLLYQLDGNTISNPLNGVPMVLEYQKFSGAQLLHPGNRKLTIRNYNNGQDVLADTTLTIKVDSGYTSFVYGTAEQPIFALAQDKVVENLGENESGIRFLNLANGVGAVNLLIEGEDEPLYNNRPIETGSSVVAHQAFQAQTSGTYTLKVTDASGNVLATREGRELKRSELVNGQRYHAYYTIMLIGKAGDENTPLYIGVVEHR</sequence>
<evidence type="ECO:0000313" key="3">
    <source>
        <dbReference type="EMBL" id="PRD56978.1"/>
    </source>
</evidence>
<dbReference type="InterPro" id="IPR025510">
    <property type="entry name" value="DUF4397"/>
</dbReference>
<evidence type="ECO:0000259" key="2">
    <source>
        <dbReference type="Pfam" id="PF14344"/>
    </source>
</evidence>
<feature type="chain" id="PRO_5015771192" description="DUF4397 domain-containing protein" evidence="1">
    <location>
        <begin position="21"/>
        <end position="254"/>
    </location>
</feature>
<feature type="signal peptide" evidence="1">
    <location>
        <begin position="1"/>
        <end position="20"/>
    </location>
</feature>
<dbReference type="PROSITE" id="PS51257">
    <property type="entry name" value="PROKAR_LIPOPROTEIN"/>
    <property type="match status" value="1"/>
</dbReference>
<dbReference type="EMBL" id="PVBS01000001">
    <property type="protein sequence ID" value="PRD56978.1"/>
    <property type="molecule type" value="Genomic_DNA"/>
</dbReference>
<comment type="caution">
    <text evidence="3">The sequence shown here is derived from an EMBL/GenBank/DDBJ whole genome shotgun (WGS) entry which is preliminary data.</text>
</comment>
<evidence type="ECO:0000313" key="4">
    <source>
        <dbReference type="Proteomes" id="UP000238642"/>
    </source>
</evidence>
<dbReference type="RefSeq" id="WP_105724320.1">
    <property type="nucleotide sequence ID" value="NZ_PVBS01000001.1"/>
</dbReference>
<dbReference type="AlphaFoldDB" id="A0A2S9JUP6"/>
<feature type="domain" description="DUF4397" evidence="2">
    <location>
        <begin position="42"/>
        <end position="161"/>
    </location>
</feature>
<keyword evidence="4" id="KW-1185">Reference proteome</keyword>